<protein>
    <submittedName>
        <fullName evidence="3">Uncharacterized protein</fullName>
    </submittedName>
</protein>
<keyword evidence="2" id="KW-0472">Membrane</keyword>
<feature type="compositionally biased region" description="Polar residues" evidence="1">
    <location>
        <begin position="135"/>
        <end position="165"/>
    </location>
</feature>
<feature type="compositionally biased region" description="Acidic residues" evidence="1">
    <location>
        <begin position="100"/>
        <end position="113"/>
    </location>
</feature>
<comment type="caution">
    <text evidence="3">The sequence shown here is derived from an EMBL/GenBank/DDBJ whole genome shotgun (WGS) entry which is preliminary data.</text>
</comment>
<dbReference type="Proteomes" id="UP000176420">
    <property type="component" value="Unassembled WGS sequence"/>
</dbReference>
<proteinExistence type="predicted"/>
<sequence length="276" mass="29577">MRLSSEKIDSLSVWAVVAIGFLILIGGIWQIRSTLFVHRNTVFAAFHERTANLNQDQASFLNSSPDDQALASGEVLDTDQDGIGDTDESTYNTSPYLADSDSDSLSDKEEIDAGTDPNCPTGAECEQERTGGTGDASTEAQSAFSELSNTNSSADSISKYLNSDGSINAPQLRQALVAQGVPQTEVDKISDEDLAQAFTDIMAGANSGASSTTEVQDYAQSLRDATPAEKRSFLLQSGAKQEDLDKLTDEQVNEALNSMIDETLKEQDLTPQTEGQ</sequence>
<evidence type="ECO:0000313" key="3">
    <source>
        <dbReference type="EMBL" id="OGY86950.1"/>
    </source>
</evidence>
<feature type="region of interest" description="Disordered" evidence="1">
    <location>
        <begin position="204"/>
        <end position="223"/>
    </location>
</feature>
<feature type="compositionally biased region" description="Acidic residues" evidence="1">
    <location>
        <begin position="76"/>
        <end position="88"/>
    </location>
</feature>
<feature type="compositionally biased region" description="Polar residues" evidence="1">
    <location>
        <begin position="207"/>
        <end position="219"/>
    </location>
</feature>
<keyword evidence="2" id="KW-1133">Transmembrane helix</keyword>
<organism evidence="3 4">
    <name type="scientific">Candidatus Kerfeldbacteria bacterium RIFOXYB2_FULL_38_14</name>
    <dbReference type="NCBI Taxonomy" id="1798547"/>
    <lineage>
        <taxon>Bacteria</taxon>
        <taxon>Candidatus Kerfeldiibacteriota</taxon>
    </lineage>
</organism>
<feature type="transmembrane region" description="Helical" evidence="2">
    <location>
        <begin position="12"/>
        <end position="31"/>
    </location>
</feature>
<keyword evidence="2" id="KW-0812">Transmembrane</keyword>
<name>A0A1G2BF99_9BACT</name>
<feature type="region of interest" description="Disordered" evidence="1">
    <location>
        <begin position="75"/>
        <end position="165"/>
    </location>
</feature>
<evidence type="ECO:0000313" key="4">
    <source>
        <dbReference type="Proteomes" id="UP000176420"/>
    </source>
</evidence>
<gene>
    <name evidence="3" type="ORF">A2319_00200</name>
</gene>
<dbReference type="AlphaFoldDB" id="A0A1G2BF99"/>
<accession>A0A1G2BF99</accession>
<evidence type="ECO:0000256" key="1">
    <source>
        <dbReference type="SAM" id="MobiDB-lite"/>
    </source>
</evidence>
<reference evidence="3 4" key="1">
    <citation type="journal article" date="2016" name="Nat. Commun.">
        <title>Thousands of microbial genomes shed light on interconnected biogeochemical processes in an aquifer system.</title>
        <authorList>
            <person name="Anantharaman K."/>
            <person name="Brown C.T."/>
            <person name="Hug L.A."/>
            <person name="Sharon I."/>
            <person name="Castelle C.J."/>
            <person name="Probst A.J."/>
            <person name="Thomas B.C."/>
            <person name="Singh A."/>
            <person name="Wilkins M.J."/>
            <person name="Karaoz U."/>
            <person name="Brodie E.L."/>
            <person name="Williams K.H."/>
            <person name="Hubbard S.S."/>
            <person name="Banfield J.F."/>
        </authorList>
    </citation>
    <scope>NUCLEOTIDE SEQUENCE [LARGE SCALE GENOMIC DNA]</scope>
</reference>
<evidence type="ECO:0000256" key="2">
    <source>
        <dbReference type="SAM" id="Phobius"/>
    </source>
</evidence>
<dbReference type="EMBL" id="MHKI01000014">
    <property type="protein sequence ID" value="OGY86950.1"/>
    <property type="molecule type" value="Genomic_DNA"/>
</dbReference>